<dbReference type="Proteomes" id="UP000272140">
    <property type="component" value="Unassembled WGS sequence"/>
</dbReference>
<accession>A0A3R9I7Y6</accession>
<organism evidence="2 3">
    <name type="scientific">Burkholderia cenocepacia</name>
    <dbReference type="NCBI Taxonomy" id="95486"/>
    <lineage>
        <taxon>Bacteria</taxon>
        <taxon>Pseudomonadati</taxon>
        <taxon>Pseudomonadota</taxon>
        <taxon>Betaproteobacteria</taxon>
        <taxon>Burkholderiales</taxon>
        <taxon>Burkholderiaceae</taxon>
        <taxon>Burkholderia</taxon>
        <taxon>Burkholderia cepacia complex</taxon>
    </lineage>
</organism>
<name>A0A3R9I7Y6_9BURK</name>
<evidence type="ECO:0000313" key="3">
    <source>
        <dbReference type="Proteomes" id="UP000272140"/>
    </source>
</evidence>
<reference evidence="3" key="1">
    <citation type="submission" date="2018-11" db="EMBL/GenBank/DDBJ databases">
        <title>FDA dAtabase for Regulatory Grade micrObial Sequences (FDA-ARGOS): Supporting development and validation of Infectious Disease Dx tests.</title>
        <authorList>
            <person name="Goldberg B."/>
            <person name="Campos J."/>
            <person name="Tallon L."/>
            <person name="Sadzewicz L."/>
            <person name="Zhao X."/>
            <person name="Vavikolanu K."/>
            <person name="Mehta A."/>
            <person name="Aluvathingal J."/>
            <person name="Nadendla S."/>
            <person name="Geyer C."/>
            <person name="Nandy P."/>
            <person name="Yan Y."/>
            <person name="Sichtig H."/>
        </authorList>
    </citation>
    <scope>NUCLEOTIDE SEQUENCE [LARGE SCALE GENOMIC DNA]</scope>
    <source>
        <strain evidence="3">FDAARGOS_544</strain>
    </source>
</reference>
<sequence length="60" mass="6837">MRDAREPSIGMPVYHRLAGTGPSARHGASNRKKCPLRVSQRDRIGKIVTYRESNNKKKYP</sequence>
<comment type="caution">
    <text evidence="2">The sequence shown here is derived from an EMBL/GenBank/DDBJ whole genome shotgun (WGS) entry which is preliminary data.</text>
</comment>
<dbReference type="EMBL" id="RKIO01000002">
    <property type="protein sequence ID" value="RSC12540.1"/>
    <property type="molecule type" value="Genomic_DNA"/>
</dbReference>
<dbReference type="AlphaFoldDB" id="A0A3R9I7Y6"/>
<proteinExistence type="predicted"/>
<gene>
    <name evidence="2" type="ORF">EGT41_03730</name>
</gene>
<evidence type="ECO:0000313" key="2">
    <source>
        <dbReference type="EMBL" id="RSC12540.1"/>
    </source>
</evidence>
<feature type="region of interest" description="Disordered" evidence="1">
    <location>
        <begin position="1"/>
        <end position="34"/>
    </location>
</feature>
<evidence type="ECO:0000256" key="1">
    <source>
        <dbReference type="SAM" id="MobiDB-lite"/>
    </source>
</evidence>
<protein>
    <submittedName>
        <fullName evidence="2">Uncharacterized protein</fullName>
    </submittedName>
</protein>